<dbReference type="AlphaFoldDB" id="A0A7W6EPQ5"/>
<reference evidence="1 2" key="1">
    <citation type="submission" date="2020-08" db="EMBL/GenBank/DDBJ databases">
        <title>Genomic Encyclopedia of Type Strains, Phase IV (KMG-IV): sequencing the most valuable type-strain genomes for metagenomic binning, comparative biology and taxonomic classification.</title>
        <authorList>
            <person name="Goeker M."/>
        </authorList>
    </citation>
    <scope>NUCLEOTIDE SEQUENCE [LARGE SCALE GENOMIC DNA]</scope>
    <source>
        <strain evidence="1 2">DSM 17976</strain>
    </source>
</reference>
<dbReference type="EMBL" id="JACIBY010000003">
    <property type="protein sequence ID" value="MBB3837809.1"/>
    <property type="molecule type" value="Genomic_DNA"/>
</dbReference>
<organism evidence="1 2">
    <name type="scientific">Runella defluvii</name>
    <dbReference type="NCBI Taxonomy" id="370973"/>
    <lineage>
        <taxon>Bacteria</taxon>
        <taxon>Pseudomonadati</taxon>
        <taxon>Bacteroidota</taxon>
        <taxon>Cytophagia</taxon>
        <taxon>Cytophagales</taxon>
        <taxon>Spirosomataceae</taxon>
        <taxon>Runella</taxon>
    </lineage>
</organism>
<dbReference type="RefSeq" id="WP_183972654.1">
    <property type="nucleotide sequence ID" value="NZ_JACIBY010000003.1"/>
</dbReference>
<name>A0A7W6EPQ5_9BACT</name>
<evidence type="ECO:0000313" key="2">
    <source>
        <dbReference type="Proteomes" id="UP000541352"/>
    </source>
</evidence>
<dbReference type="GO" id="GO:0016740">
    <property type="term" value="F:transferase activity"/>
    <property type="evidence" value="ECO:0007669"/>
    <property type="project" value="UniProtKB-KW"/>
</dbReference>
<dbReference type="Proteomes" id="UP000541352">
    <property type="component" value="Unassembled WGS sequence"/>
</dbReference>
<proteinExistence type="predicted"/>
<gene>
    <name evidence="1" type="ORF">FHS57_001806</name>
</gene>
<accession>A0A7W6EPQ5</accession>
<keyword evidence="1" id="KW-0808">Transferase</keyword>
<comment type="caution">
    <text evidence="1">The sequence shown here is derived from an EMBL/GenBank/DDBJ whole genome shotgun (WGS) entry which is preliminary data.</text>
</comment>
<keyword evidence="2" id="KW-1185">Reference proteome</keyword>
<evidence type="ECO:0000313" key="1">
    <source>
        <dbReference type="EMBL" id="MBB3837809.1"/>
    </source>
</evidence>
<protein>
    <submittedName>
        <fullName evidence="1">Putative glycosyltransferase involved in capsule biosynthesis</fullName>
    </submittedName>
</protein>
<sequence>MNYSKTFTQLLNKPKETMGIVEFVLDRERRLSEQRGEKKGKEAQKLAFVLKMIKSTDFDDAQIAGLADVTLDVVKKIRLEHK</sequence>